<feature type="region of interest" description="Disordered" evidence="1">
    <location>
        <begin position="568"/>
        <end position="597"/>
    </location>
</feature>
<dbReference type="Gene3D" id="1.10.20.140">
    <property type="match status" value="1"/>
</dbReference>
<dbReference type="Gene3D" id="3.40.50.150">
    <property type="entry name" value="Vaccinia Virus protein VP39"/>
    <property type="match status" value="1"/>
</dbReference>
<dbReference type="SUPFAM" id="SSF53335">
    <property type="entry name" value="S-adenosyl-L-methionine-dependent methyltransferases"/>
    <property type="match status" value="1"/>
</dbReference>
<name>A0A9W7G6S7_9STRA</name>
<reference evidence="3" key="1">
    <citation type="journal article" date="2023" name="Commun. Biol.">
        <title>Genome analysis of Parmales, the sister group of diatoms, reveals the evolutionary specialization of diatoms from phago-mixotrophs to photoautotrophs.</title>
        <authorList>
            <person name="Ban H."/>
            <person name="Sato S."/>
            <person name="Yoshikawa S."/>
            <person name="Yamada K."/>
            <person name="Nakamura Y."/>
            <person name="Ichinomiya M."/>
            <person name="Sato N."/>
            <person name="Blanc-Mathieu R."/>
            <person name="Endo H."/>
            <person name="Kuwata A."/>
            <person name="Ogata H."/>
        </authorList>
    </citation>
    <scope>NUCLEOTIDE SEQUENCE [LARGE SCALE GENOMIC DNA]</scope>
</reference>
<gene>
    <name evidence="2" type="ORF">TrCOL_g1342</name>
</gene>
<dbReference type="InterPro" id="IPR019410">
    <property type="entry name" value="Methyltransf_16"/>
</dbReference>
<evidence type="ECO:0000313" key="2">
    <source>
        <dbReference type="EMBL" id="GMI34072.1"/>
    </source>
</evidence>
<dbReference type="AlphaFoldDB" id="A0A9W7G6S7"/>
<comment type="caution">
    <text evidence="2">The sequence shown here is derived from an EMBL/GenBank/DDBJ whole genome shotgun (WGS) entry which is preliminary data.</text>
</comment>
<dbReference type="PANTHER" id="PTHR14614:SF132">
    <property type="entry name" value="PROTEIN-LYSINE METHYLTRANSFERASE C42C1.13"/>
    <property type="match status" value="1"/>
</dbReference>
<evidence type="ECO:0000313" key="3">
    <source>
        <dbReference type="Proteomes" id="UP001165065"/>
    </source>
</evidence>
<dbReference type="Proteomes" id="UP001165065">
    <property type="component" value="Unassembled WGS sequence"/>
</dbReference>
<keyword evidence="3" id="KW-1185">Reference proteome</keyword>
<accession>A0A9W7G6S7</accession>
<evidence type="ECO:0008006" key="4">
    <source>
        <dbReference type="Google" id="ProtNLM"/>
    </source>
</evidence>
<dbReference type="InterPro" id="IPR027417">
    <property type="entry name" value="P-loop_NTPase"/>
</dbReference>
<evidence type="ECO:0000256" key="1">
    <source>
        <dbReference type="SAM" id="MobiDB-lite"/>
    </source>
</evidence>
<dbReference type="Pfam" id="PF01715">
    <property type="entry name" value="IPPT"/>
    <property type="match status" value="1"/>
</dbReference>
<dbReference type="InterPro" id="IPR029063">
    <property type="entry name" value="SAM-dependent_MTases_sf"/>
</dbReference>
<organism evidence="2 3">
    <name type="scientific">Triparma columacea</name>
    <dbReference type="NCBI Taxonomy" id="722753"/>
    <lineage>
        <taxon>Eukaryota</taxon>
        <taxon>Sar</taxon>
        <taxon>Stramenopiles</taxon>
        <taxon>Ochrophyta</taxon>
        <taxon>Bolidophyceae</taxon>
        <taxon>Parmales</taxon>
        <taxon>Triparmaceae</taxon>
        <taxon>Triparma</taxon>
    </lineage>
</organism>
<dbReference type="PANTHER" id="PTHR14614">
    <property type="entry name" value="HEPATOCELLULAR CARCINOMA-ASSOCIATED ANTIGEN"/>
    <property type="match status" value="1"/>
</dbReference>
<dbReference type="Gene3D" id="3.40.50.300">
    <property type="entry name" value="P-loop containing nucleotide triphosphate hydrolases"/>
    <property type="match status" value="1"/>
</dbReference>
<sequence>MNYAANVIDNVLCSAPPSSSGCAPAPASSNEAKAWYTTLADPFATLTELSPGHSIHPSNKRQIRNALLRLHSTPLFSPPTSPSPSSPKTLTRPLFVVYVDCSDDDLLETRINKRIGEMVERGLKKEVTVFYDRFVNEVNNGERGAVPNVGLFQAIGFKEFIPYLDGSATFASCLDELRRTTLRYVKYQRKYFRNNMLNLLASLEGVVKGVTVDIAQKTPETTSHLVAAVQGFLSSSPLPPLPSHGISILDLTPIPSAPKDKTVHNCCGKNLIGSHEYAQHIKSKLHRTRTSKKWREKEARKEEYLALNGNKYSTDADEMYNTTIQSFSKTVPISIHQSSAEASWPGGALWDPGVVVARFLENQSLVPSPLLQRNLKNVNIIELGCGTGFTGIVAGALGARFVACTDMDCVISAVTERNVSLNSPTYSSKSTGCRVISHSLSWGKSNFSCIDSLFEEMQQATKTHFVDIIIAIDIAYQRPGLPPHFDLFLETMNRILELSSRPDPNAAKGQGRKKKKGKMKEEPRPTNKETLFIYGHRRRMSISEDLLNLIYDHFEDVVPPIEAHQIDPKSFSSKEKHGISVSVLRQKDKPKTTATNE</sequence>
<protein>
    <recommendedName>
        <fullName evidence="4">U1-type domain-containing protein</fullName>
    </recommendedName>
</protein>
<dbReference type="Pfam" id="PF10294">
    <property type="entry name" value="Methyltransf_16"/>
    <property type="match status" value="1"/>
</dbReference>
<dbReference type="OrthoDB" id="194386at2759"/>
<proteinExistence type="predicted"/>
<dbReference type="EMBL" id="BRYA01000038">
    <property type="protein sequence ID" value="GMI34072.1"/>
    <property type="molecule type" value="Genomic_DNA"/>
</dbReference>
<feature type="region of interest" description="Disordered" evidence="1">
    <location>
        <begin position="499"/>
        <end position="529"/>
    </location>
</feature>
<feature type="compositionally biased region" description="Basic and acidic residues" evidence="1">
    <location>
        <begin position="568"/>
        <end position="578"/>
    </location>
</feature>